<evidence type="ECO:0000256" key="10">
    <source>
        <dbReference type="PROSITE-ProRule" id="PRU00339"/>
    </source>
</evidence>
<evidence type="ECO:0000256" key="1">
    <source>
        <dbReference type="ARBA" id="ARBA00001275"/>
    </source>
</evidence>
<dbReference type="GO" id="GO:0030170">
    <property type="term" value="F:pyridoxal phosphate binding"/>
    <property type="evidence" value="ECO:0007669"/>
    <property type="project" value="InterPro"/>
</dbReference>
<dbReference type="FunFam" id="3.40.50.2000:FF:000807">
    <property type="entry name" value="Alpha-glucan phosphorylase 2, cytosolic"/>
    <property type="match status" value="1"/>
</dbReference>
<dbReference type="EC" id="2.4.1.1" evidence="11"/>
<gene>
    <name evidence="14" type="ORF">WJX73_002084</name>
</gene>
<dbReference type="NCBIfam" id="TIGR02093">
    <property type="entry name" value="P_ylase"/>
    <property type="match status" value="1"/>
</dbReference>
<dbReference type="PANTHER" id="PTHR11468">
    <property type="entry name" value="GLYCOGEN PHOSPHORYLASE"/>
    <property type="match status" value="1"/>
</dbReference>
<accession>A0AAW1PC80</accession>
<dbReference type="AlphaFoldDB" id="A0AAW1PC80"/>
<evidence type="ECO:0000256" key="6">
    <source>
        <dbReference type="ARBA" id="ARBA00022679"/>
    </source>
</evidence>
<dbReference type="Gene3D" id="3.40.50.2000">
    <property type="entry name" value="Glycogen Phosphorylase B"/>
    <property type="match status" value="2"/>
</dbReference>
<evidence type="ECO:0000256" key="5">
    <source>
        <dbReference type="ARBA" id="ARBA00022676"/>
    </source>
</evidence>
<dbReference type="GO" id="GO:0005737">
    <property type="term" value="C:cytoplasm"/>
    <property type="evidence" value="ECO:0007669"/>
    <property type="project" value="TreeGrafter"/>
</dbReference>
<comment type="similarity">
    <text evidence="3 11">Belongs to the glycogen phosphorylase family.</text>
</comment>
<dbReference type="Proteomes" id="UP001465755">
    <property type="component" value="Unassembled WGS sequence"/>
</dbReference>
<comment type="catalytic activity">
    <reaction evidence="1 11">
        <text>[(1-&gt;4)-alpha-D-glucosyl](n) + phosphate = [(1-&gt;4)-alpha-D-glucosyl](n-1) + alpha-D-glucose 1-phosphate</text>
        <dbReference type="Rhea" id="RHEA:41732"/>
        <dbReference type="Rhea" id="RHEA-COMP:9584"/>
        <dbReference type="Rhea" id="RHEA-COMP:9586"/>
        <dbReference type="ChEBI" id="CHEBI:15444"/>
        <dbReference type="ChEBI" id="CHEBI:43474"/>
        <dbReference type="ChEBI" id="CHEBI:58601"/>
        <dbReference type="EC" id="2.4.1.1"/>
    </reaction>
</comment>
<organism evidence="14 15">
    <name type="scientific">Symbiochloris irregularis</name>
    <dbReference type="NCBI Taxonomy" id="706552"/>
    <lineage>
        <taxon>Eukaryota</taxon>
        <taxon>Viridiplantae</taxon>
        <taxon>Chlorophyta</taxon>
        <taxon>core chlorophytes</taxon>
        <taxon>Trebouxiophyceae</taxon>
        <taxon>Trebouxiales</taxon>
        <taxon>Trebouxiaceae</taxon>
        <taxon>Symbiochloris</taxon>
    </lineage>
</organism>
<evidence type="ECO:0000256" key="12">
    <source>
        <dbReference type="SAM" id="MobiDB-lite"/>
    </source>
</evidence>
<keyword evidence="9" id="KW-0413">Isomerase</keyword>
<feature type="repeat" description="TPR" evidence="10">
    <location>
        <begin position="230"/>
        <end position="263"/>
    </location>
</feature>
<dbReference type="InterPro" id="IPR011833">
    <property type="entry name" value="Glycg_phsphrylas"/>
</dbReference>
<dbReference type="GO" id="GO:0008184">
    <property type="term" value="F:glycogen phosphorylase activity"/>
    <property type="evidence" value="ECO:0007669"/>
    <property type="project" value="InterPro"/>
</dbReference>
<comment type="catalytic activity">
    <reaction evidence="9">
        <text>[protein]-peptidylproline (omega=180) = [protein]-peptidylproline (omega=0)</text>
        <dbReference type="Rhea" id="RHEA:16237"/>
        <dbReference type="Rhea" id="RHEA-COMP:10747"/>
        <dbReference type="Rhea" id="RHEA-COMP:10748"/>
        <dbReference type="ChEBI" id="CHEBI:83833"/>
        <dbReference type="ChEBI" id="CHEBI:83834"/>
        <dbReference type="EC" id="5.2.1.8"/>
    </reaction>
</comment>
<keyword evidence="7 11" id="KW-0663">Pyridoxal phosphate</keyword>
<dbReference type="CDD" id="cd04300">
    <property type="entry name" value="GT35_Glycogen_Phosphorylase"/>
    <property type="match status" value="1"/>
</dbReference>
<keyword evidence="9" id="KW-0697">Rotamase</keyword>
<dbReference type="PROSITE" id="PS50005">
    <property type="entry name" value="TPR"/>
    <property type="match status" value="1"/>
</dbReference>
<keyword evidence="10" id="KW-0802">TPR repeat</keyword>
<dbReference type="InterPro" id="IPR046357">
    <property type="entry name" value="PPIase_dom_sf"/>
</dbReference>
<dbReference type="SUPFAM" id="SSF53756">
    <property type="entry name" value="UDP-Glycosyltransferase/glycogen phosphorylase"/>
    <property type="match status" value="1"/>
</dbReference>
<feature type="region of interest" description="Disordered" evidence="12">
    <location>
        <begin position="694"/>
        <end position="728"/>
    </location>
</feature>
<comment type="cofactor">
    <cofactor evidence="2 11">
        <name>pyridoxal 5'-phosphate</name>
        <dbReference type="ChEBI" id="CHEBI:597326"/>
    </cofactor>
</comment>
<evidence type="ECO:0000256" key="7">
    <source>
        <dbReference type="ARBA" id="ARBA00022898"/>
    </source>
</evidence>
<evidence type="ECO:0000256" key="4">
    <source>
        <dbReference type="ARBA" id="ARBA00022533"/>
    </source>
</evidence>
<keyword evidence="15" id="KW-1185">Reference proteome</keyword>
<feature type="domain" description="PPIase FKBP-type" evidence="13">
    <location>
        <begin position="29"/>
        <end position="125"/>
    </location>
</feature>
<dbReference type="InterPro" id="IPR035090">
    <property type="entry name" value="Pyridoxal_P_attach_site"/>
</dbReference>
<dbReference type="SUPFAM" id="SSF54534">
    <property type="entry name" value="FKBP-like"/>
    <property type="match status" value="1"/>
</dbReference>
<evidence type="ECO:0000259" key="13">
    <source>
        <dbReference type="PROSITE" id="PS50059"/>
    </source>
</evidence>
<evidence type="ECO:0000256" key="9">
    <source>
        <dbReference type="PROSITE-ProRule" id="PRU00277"/>
    </source>
</evidence>
<dbReference type="InterPro" id="IPR011990">
    <property type="entry name" value="TPR-like_helical_dom_sf"/>
</dbReference>
<dbReference type="Gene3D" id="1.25.40.10">
    <property type="entry name" value="Tetratricopeptide repeat domain"/>
    <property type="match status" value="1"/>
</dbReference>
<dbReference type="GO" id="GO:0005980">
    <property type="term" value="P:glycogen catabolic process"/>
    <property type="evidence" value="ECO:0007669"/>
    <property type="project" value="TreeGrafter"/>
</dbReference>
<proteinExistence type="inferred from homology"/>
<comment type="caution">
    <text evidence="14">The sequence shown here is derived from an EMBL/GenBank/DDBJ whole genome shotgun (WGS) entry which is preliminary data.</text>
</comment>
<dbReference type="InterPro" id="IPR019734">
    <property type="entry name" value="TPR_rpt"/>
</dbReference>
<keyword evidence="4" id="KW-0021">Allosteric enzyme</keyword>
<dbReference type="PROSITE" id="PS50059">
    <property type="entry name" value="FKBP_PPIASE"/>
    <property type="match status" value="1"/>
</dbReference>
<keyword evidence="5 11" id="KW-0328">Glycosyltransferase</keyword>
<keyword evidence="8 11" id="KW-0119">Carbohydrate metabolism</keyword>
<name>A0AAW1PC80_9CHLO</name>
<evidence type="ECO:0000313" key="14">
    <source>
        <dbReference type="EMBL" id="KAK9810971.1"/>
    </source>
</evidence>
<evidence type="ECO:0000256" key="11">
    <source>
        <dbReference type="RuleBase" id="RU000587"/>
    </source>
</evidence>
<keyword evidence="6 11" id="KW-0808">Transferase</keyword>
<feature type="compositionally biased region" description="Low complexity" evidence="12">
    <location>
        <begin position="705"/>
        <end position="715"/>
    </location>
</feature>
<dbReference type="SUPFAM" id="SSF48452">
    <property type="entry name" value="TPR-like"/>
    <property type="match status" value="1"/>
</dbReference>
<dbReference type="InterPro" id="IPR001179">
    <property type="entry name" value="PPIase_FKBP_dom"/>
</dbReference>
<evidence type="ECO:0000256" key="3">
    <source>
        <dbReference type="ARBA" id="ARBA00006047"/>
    </source>
</evidence>
<dbReference type="Gene3D" id="3.10.50.40">
    <property type="match status" value="1"/>
</dbReference>
<sequence length="1150" mass="127354">MSTRIDVTDDGGVQKEIISEGHGDIPPLHARCLVHYTGKLAENGQSFMDTRADSSSGEPAQVVAGRGSALQQTGLYLGVGTMKQGETCRLFVSPNYGYGARGSFSFPNVPSNSFLIYEVQLLGSEPVNETTAHDSMLYEERLEAAERRRLEGNNLFTAGSAVEALGKYAMGLSYLNEDLLMQLEGHHLDHANAVRLPILLNMAACHLRLKDWNAAAGACSQVLMVDKSNAKALFRRGKARLQMQQTEEAQADLQAAAKLAPGDKAIAMLSPRVSPCRVARTSSKVTAILDVAKTAFAKQNGAKLQPGSGQVSLPEDIRGKILYDLGSKSSSPELAYRAAALSVRERLIDAFNKSQEYWSSKDPKFAYYLSAEFLMGRSLTNTVYNLGLQGEYGAALQELGYSLEDLADKEQNAALGNGGLGRLAACFIDSMATLDLPGWGYGIRYKYGMFKQALKDGHQKELPDIWLTNGNPWEIARPEITYKVGFYGKVDNFKWTPAEEVIAKAYDNPIPGYGTATVGNLRLWEALPVAELDLDKFNEGKFAEAVEGKRKAEDISAVLYPNDATEYGKELRLKQQVFFVSASIQDVLARFKTKHSDLSELPAKAAFQMNDTHPTIAVAELMRLLIDQEGLDWDKAWGITTKCLAFTNHTVMPEALEKWPVTVMSKLLPRHMEIIDKIDSIWKDSLKEKVLSQIKSKPAPKKAPKAAAKPAAKGAKAAKEAEEPEEDPVEEALSKYGIIMRNPYNKAEKLVNMAYLAVVGSKAVNGVAAIHSEIIKETIFKDFYELSPDKFQNKTNGVTPRRWLAYCNPQLASLITEALGSNEWIKHADKLQGLKKFADDKGFQAKWRDIKLNNKHRLAAKIKDVTGIDVPTHALYDIQIKRIHEYKRQHLNAFSIIHRYLQIKAASKEERAKFVPRVVVFGGKAASAYYMAKKMIRLITAIGSVVNNDPDVGDLLKVVFLPDYNVSLAEVIIPAAEVSQHISTAGTEASGTSNMKFQMNGCLIIGTMDGANVEIADAVGKENLFVFGVDAKDVTRLREERKNFKDYDPRWTKVMDTLLSGKFGDKAYFQDVVDNVNDMTKSNDWFLLANDFATYMTAQDEIDALYKDQDEWTRRSILYTASSGFFSSDRCIAQYANEIWDVKPVPVPAS</sequence>
<comment type="function">
    <text evidence="11">Allosteric enzyme that catalyzes the rate-limiting step in glycogen catabolism, the phosphorolytic cleavage of glycogen to produce glucose-1-phosphate, and plays a central role in maintaining cellular and organismal glucose homeostasis.</text>
</comment>
<evidence type="ECO:0000313" key="15">
    <source>
        <dbReference type="Proteomes" id="UP001465755"/>
    </source>
</evidence>
<dbReference type="Pfam" id="PF00343">
    <property type="entry name" value="Phosphorylase"/>
    <property type="match status" value="2"/>
</dbReference>
<dbReference type="EMBL" id="JALJOQ010000012">
    <property type="protein sequence ID" value="KAK9810971.1"/>
    <property type="molecule type" value="Genomic_DNA"/>
</dbReference>
<dbReference type="FunFam" id="3.40.50.2000:FF:000003">
    <property type="entry name" value="Alpha-1,4 glucan phosphorylase"/>
    <property type="match status" value="1"/>
</dbReference>
<dbReference type="PANTHER" id="PTHR11468:SF30">
    <property type="entry name" value="ALPHA-1,4 GLUCAN PHOSPHORYLASE"/>
    <property type="match status" value="1"/>
</dbReference>
<evidence type="ECO:0000256" key="8">
    <source>
        <dbReference type="ARBA" id="ARBA00023277"/>
    </source>
</evidence>
<dbReference type="SMART" id="SM00028">
    <property type="entry name" value="TPR"/>
    <property type="match status" value="2"/>
</dbReference>
<dbReference type="GO" id="GO:0003755">
    <property type="term" value="F:peptidyl-prolyl cis-trans isomerase activity"/>
    <property type="evidence" value="ECO:0007669"/>
    <property type="project" value="UniProtKB-KW"/>
</dbReference>
<evidence type="ECO:0000256" key="2">
    <source>
        <dbReference type="ARBA" id="ARBA00001933"/>
    </source>
</evidence>
<dbReference type="Pfam" id="PF00254">
    <property type="entry name" value="FKBP_C"/>
    <property type="match status" value="1"/>
</dbReference>
<dbReference type="PROSITE" id="PS00102">
    <property type="entry name" value="PHOSPHORYLASE"/>
    <property type="match status" value="1"/>
</dbReference>
<protein>
    <recommendedName>
        <fullName evidence="11">Alpha-1,4 glucan phosphorylase</fullName>
        <ecNumber evidence="11">2.4.1.1</ecNumber>
    </recommendedName>
</protein>
<reference evidence="14 15" key="1">
    <citation type="journal article" date="2024" name="Nat. Commun.">
        <title>Phylogenomics reveals the evolutionary origins of lichenization in chlorophyte algae.</title>
        <authorList>
            <person name="Puginier C."/>
            <person name="Libourel C."/>
            <person name="Otte J."/>
            <person name="Skaloud P."/>
            <person name="Haon M."/>
            <person name="Grisel S."/>
            <person name="Petersen M."/>
            <person name="Berrin J.G."/>
            <person name="Delaux P.M."/>
            <person name="Dal Grande F."/>
            <person name="Keller J."/>
        </authorList>
    </citation>
    <scope>NUCLEOTIDE SEQUENCE [LARGE SCALE GENOMIC DNA]</scope>
    <source>
        <strain evidence="14 15">SAG 2036</strain>
    </source>
</reference>
<dbReference type="InterPro" id="IPR000811">
    <property type="entry name" value="Glyco_trans_35"/>
</dbReference>